<keyword evidence="3" id="KW-1185">Reference proteome</keyword>
<feature type="domain" description="HD/PDEase" evidence="1">
    <location>
        <begin position="24"/>
        <end position="144"/>
    </location>
</feature>
<proteinExistence type="predicted"/>
<dbReference type="SUPFAM" id="SSF109604">
    <property type="entry name" value="HD-domain/PDEase-like"/>
    <property type="match status" value="1"/>
</dbReference>
<reference evidence="3" key="1">
    <citation type="submission" date="2021-03" db="EMBL/GenBank/DDBJ databases">
        <title>Assistant Professor.</title>
        <authorList>
            <person name="Huq M.A."/>
        </authorList>
    </citation>
    <scope>NUCLEOTIDE SEQUENCE [LARGE SCALE GENOMIC DNA]</scope>
    <source>
        <strain evidence="3">MAH-28</strain>
    </source>
</reference>
<dbReference type="EMBL" id="JAGHKP010000002">
    <property type="protein sequence ID" value="MBO9153067.1"/>
    <property type="molecule type" value="Genomic_DNA"/>
</dbReference>
<evidence type="ECO:0000259" key="1">
    <source>
        <dbReference type="SMART" id="SM00471"/>
    </source>
</evidence>
<evidence type="ECO:0000313" key="3">
    <source>
        <dbReference type="Proteomes" id="UP000679126"/>
    </source>
</evidence>
<dbReference type="PANTHER" id="PTHR46246">
    <property type="entry name" value="GUANOSINE-3',5'-BIS(DIPHOSPHATE) 3'-PYROPHOSPHOHYDROLASE MESH1"/>
    <property type="match status" value="1"/>
</dbReference>
<dbReference type="Gene3D" id="1.10.3210.10">
    <property type="entry name" value="Hypothetical protein af1432"/>
    <property type="match status" value="1"/>
</dbReference>
<dbReference type="CDD" id="cd00077">
    <property type="entry name" value="HDc"/>
    <property type="match status" value="1"/>
</dbReference>
<name>A0ABS3YEF4_9BACT</name>
<dbReference type="InterPro" id="IPR003607">
    <property type="entry name" value="HD/PDEase_dom"/>
</dbReference>
<gene>
    <name evidence="2" type="ORF">J7I43_12650</name>
</gene>
<organism evidence="2 3">
    <name type="scientific">Chitinophaga chungangae</name>
    <dbReference type="NCBI Taxonomy" id="2821488"/>
    <lineage>
        <taxon>Bacteria</taxon>
        <taxon>Pseudomonadati</taxon>
        <taxon>Bacteroidota</taxon>
        <taxon>Chitinophagia</taxon>
        <taxon>Chitinophagales</taxon>
        <taxon>Chitinophagaceae</taxon>
        <taxon>Chitinophaga</taxon>
    </lineage>
</organism>
<evidence type="ECO:0000313" key="2">
    <source>
        <dbReference type="EMBL" id="MBO9153067.1"/>
    </source>
</evidence>
<accession>A0ABS3YEF4</accession>
<comment type="caution">
    <text evidence="2">The sequence shown here is derived from an EMBL/GenBank/DDBJ whole genome shotgun (WGS) entry which is preliminary data.</text>
</comment>
<dbReference type="SMART" id="SM00471">
    <property type="entry name" value="HDc"/>
    <property type="match status" value="1"/>
</dbReference>
<dbReference type="Proteomes" id="UP000679126">
    <property type="component" value="Unassembled WGS sequence"/>
</dbReference>
<dbReference type="Pfam" id="PF13328">
    <property type="entry name" value="HD_4"/>
    <property type="match status" value="1"/>
</dbReference>
<dbReference type="InterPro" id="IPR052194">
    <property type="entry name" value="MESH1"/>
</dbReference>
<dbReference type="RefSeq" id="WP_209146041.1">
    <property type="nucleotide sequence ID" value="NZ_JAGHKP010000002.1"/>
</dbReference>
<sequence>MDKILQAVRDFADKAHGNQTRKYSPERYIVHPIRVMETVREYSSDMAMLAAALLHDVVEDTPVSSRELLDFLESVMDHDTANLVLRYVTELTDVFTKAAYPRLNRRARKTRELMRLASTSPQSQTIKYADILDNAKDVVEHDPDFAKVFLKEYRAVLKTCDKGNEDLRARAAALVEEGLEMGDL</sequence>
<protein>
    <submittedName>
        <fullName evidence="2">HD domain-containing protein</fullName>
    </submittedName>
</protein>
<dbReference type="PANTHER" id="PTHR46246:SF1">
    <property type="entry name" value="GUANOSINE-3',5'-BIS(DIPHOSPHATE) 3'-PYROPHOSPHOHYDROLASE MESH1"/>
    <property type="match status" value="1"/>
</dbReference>